<keyword evidence="3" id="KW-1185">Reference proteome</keyword>
<dbReference type="InParanoid" id="A9V466"/>
<accession>A9V466</accession>
<evidence type="ECO:0000256" key="1">
    <source>
        <dbReference type="ARBA" id="ARBA00005534"/>
    </source>
</evidence>
<dbReference type="PANTHER" id="PTHR30615:SF8">
    <property type="entry name" value="UPF0047 PROTEIN C4A8.02C"/>
    <property type="match status" value="1"/>
</dbReference>
<dbReference type="RefSeq" id="XP_001747572.1">
    <property type="nucleotide sequence ID" value="XM_001747520.1"/>
</dbReference>
<dbReference type="SUPFAM" id="SSF111038">
    <property type="entry name" value="YjbQ-like"/>
    <property type="match status" value="1"/>
</dbReference>
<evidence type="ECO:0000313" key="2">
    <source>
        <dbReference type="EMBL" id="EDQ87652.1"/>
    </source>
</evidence>
<gene>
    <name evidence="2" type="ORF">MONBRDRAFT_9772</name>
</gene>
<dbReference type="AlphaFoldDB" id="A9V466"/>
<dbReference type="EMBL" id="CH991558">
    <property type="protein sequence ID" value="EDQ87652.1"/>
    <property type="molecule type" value="Genomic_DNA"/>
</dbReference>
<sequence length="319" mass="33979">MDEDGTGLPGRDLSVEELYRRIDAAQAEQRRLRAQLGLTNKVQQARATLKLSSHAGCRLMTREVLAKAPAVDHGLLHVAVLTAGVGITLNENADPTVTTSAPERGTFDVDDAVPSSDADDGLCCSDSFGHASLVPSRHGRISHASLRPAQCKHFEHTYEGPDDMPGHVKSTLIGTDVLRLSSKAWHLHLIEPRDSGGWGGGHQRRISCTRLPSSHRVSIKVDLDEHGLATQIEAQLLDQADTPGVGLCIASAAEHDVLHHFAEHLNIQSQAVAGAILGHSLAIPMCEGTLCLGGDNQQLVVSAPPGTPGPIRIDALMML</sequence>
<comment type="similarity">
    <text evidence="1">Belongs to the UPF0047 family.</text>
</comment>
<dbReference type="Proteomes" id="UP000001357">
    <property type="component" value="Unassembled WGS sequence"/>
</dbReference>
<dbReference type="GeneID" id="5892757"/>
<organism evidence="2 3">
    <name type="scientific">Monosiga brevicollis</name>
    <name type="common">Choanoflagellate</name>
    <dbReference type="NCBI Taxonomy" id="81824"/>
    <lineage>
        <taxon>Eukaryota</taxon>
        <taxon>Choanoflagellata</taxon>
        <taxon>Craspedida</taxon>
        <taxon>Salpingoecidae</taxon>
        <taxon>Monosiga</taxon>
    </lineage>
</organism>
<dbReference type="STRING" id="81824.A9V466"/>
<proteinExistence type="inferred from homology"/>
<dbReference type="InterPro" id="IPR001602">
    <property type="entry name" value="UPF0047_YjbQ-like"/>
</dbReference>
<dbReference type="KEGG" id="mbr:MONBRDRAFT_9772"/>
<dbReference type="PANTHER" id="PTHR30615">
    <property type="entry name" value="UNCHARACTERIZED PROTEIN YJBQ-RELATED"/>
    <property type="match status" value="1"/>
</dbReference>
<protein>
    <submittedName>
        <fullName evidence="2">Uncharacterized protein</fullName>
    </submittedName>
</protein>
<dbReference type="InterPro" id="IPR035917">
    <property type="entry name" value="YjbQ-like_sf"/>
</dbReference>
<reference evidence="2 3" key="1">
    <citation type="journal article" date="2008" name="Nature">
        <title>The genome of the choanoflagellate Monosiga brevicollis and the origin of metazoans.</title>
        <authorList>
            <consortium name="JGI Sequencing"/>
            <person name="King N."/>
            <person name="Westbrook M.J."/>
            <person name="Young S.L."/>
            <person name="Kuo A."/>
            <person name="Abedin M."/>
            <person name="Chapman J."/>
            <person name="Fairclough S."/>
            <person name="Hellsten U."/>
            <person name="Isogai Y."/>
            <person name="Letunic I."/>
            <person name="Marr M."/>
            <person name="Pincus D."/>
            <person name="Putnam N."/>
            <person name="Rokas A."/>
            <person name="Wright K.J."/>
            <person name="Zuzow R."/>
            <person name="Dirks W."/>
            <person name="Good M."/>
            <person name="Goodstein D."/>
            <person name="Lemons D."/>
            <person name="Li W."/>
            <person name="Lyons J.B."/>
            <person name="Morris A."/>
            <person name="Nichols S."/>
            <person name="Richter D.J."/>
            <person name="Salamov A."/>
            <person name="Bork P."/>
            <person name="Lim W.A."/>
            <person name="Manning G."/>
            <person name="Miller W.T."/>
            <person name="McGinnis W."/>
            <person name="Shapiro H."/>
            <person name="Tjian R."/>
            <person name="Grigoriev I.V."/>
            <person name="Rokhsar D."/>
        </authorList>
    </citation>
    <scope>NUCLEOTIDE SEQUENCE [LARGE SCALE GENOMIC DNA]</scope>
    <source>
        <strain evidence="3">MX1 / ATCC 50154</strain>
    </source>
</reference>
<name>A9V466_MONBE</name>
<dbReference type="Gene3D" id="2.60.120.460">
    <property type="entry name" value="YjbQ-like"/>
    <property type="match status" value="1"/>
</dbReference>
<evidence type="ECO:0000313" key="3">
    <source>
        <dbReference type="Proteomes" id="UP000001357"/>
    </source>
</evidence>